<dbReference type="InterPro" id="IPR003594">
    <property type="entry name" value="HATPase_dom"/>
</dbReference>
<dbReference type="RefSeq" id="WP_380166761.1">
    <property type="nucleotide sequence ID" value="NZ_JBHTNU010000018.1"/>
</dbReference>
<evidence type="ECO:0000313" key="3">
    <source>
        <dbReference type="Proteomes" id="UP001597282"/>
    </source>
</evidence>
<gene>
    <name evidence="2" type="ORF">ACFQ4Y_14605</name>
</gene>
<comment type="caution">
    <text evidence="2">The sequence shown here is derived from an EMBL/GenBank/DDBJ whole genome shotgun (WGS) entry which is preliminary data.</text>
</comment>
<dbReference type="Proteomes" id="UP001597282">
    <property type="component" value="Unassembled WGS sequence"/>
</dbReference>
<dbReference type="SUPFAM" id="SSF55874">
    <property type="entry name" value="ATPase domain of HSP90 chaperone/DNA topoisomerase II/histidine kinase"/>
    <property type="match status" value="1"/>
</dbReference>
<dbReference type="Pfam" id="PF13581">
    <property type="entry name" value="HATPase_c_2"/>
    <property type="match status" value="1"/>
</dbReference>
<proteinExistence type="predicted"/>
<evidence type="ECO:0000313" key="2">
    <source>
        <dbReference type="EMBL" id="MFD1428136.1"/>
    </source>
</evidence>
<keyword evidence="2" id="KW-0547">Nucleotide-binding</keyword>
<reference evidence="3" key="1">
    <citation type="journal article" date="2019" name="Int. J. Syst. Evol. Microbiol.">
        <title>The Global Catalogue of Microorganisms (GCM) 10K type strain sequencing project: providing services to taxonomists for standard genome sequencing and annotation.</title>
        <authorList>
            <consortium name="The Broad Institute Genomics Platform"/>
            <consortium name="The Broad Institute Genome Sequencing Center for Infectious Disease"/>
            <person name="Wu L."/>
            <person name="Ma J."/>
        </authorList>
    </citation>
    <scope>NUCLEOTIDE SEQUENCE [LARGE SCALE GENOMIC DNA]</scope>
    <source>
        <strain evidence="3">S1</strain>
    </source>
</reference>
<evidence type="ECO:0000259" key="1">
    <source>
        <dbReference type="Pfam" id="PF13581"/>
    </source>
</evidence>
<dbReference type="EMBL" id="JBHTNU010000018">
    <property type="protein sequence ID" value="MFD1428136.1"/>
    <property type="molecule type" value="Genomic_DNA"/>
</dbReference>
<dbReference type="InterPro" id="IPR036890">
    <property type="entry name" value="HATPase_C_sf"/>
</dbReference>
<sequence length="139" mass="15147">MSTLISIKTESDVIPIRSKVREFAGGLGFDELDQSRIVQSVSELALNVLHHAGEGTVLIESLDGGGQQGIRMVVQDFGPGMEETESILRMTETPSMMEGHGLRQVKELMDEFVLRAVDGKGTCVQVSKWLTDAARQTEG</sequence>
<dbReference type="Gene3D" id="3.30.565.10">
    <property type="entry name" value="Histidine kinase-like ATPase, C-terminal domain"/>
    <property type="match status" value="1"/>
</dbReference>
<protein>
    <submittedName>
        <fullName evidence="2">ATP-binding protein</fullName>
    </submittedName>
</protein>
<accession>A0ABW4CDE9</accession>
<organism evidence="2 3">
    <name type="scientific">Kroppenstedtia sanguinis</name>
    <dbReference type="NCBI Taxonomy" id="1380684"/>
    <lineage>
        <taxon>Bacteria</taxon>
        <taxon>Bacillati</taxon>
        <taxon>Bacillota</taxon>
        <taxon>Bacilli</taxon>
        <taxon>Bacillales</taxon>
        <taxon>Thermoactinomycetaceae</taxon>
        <taxon>Kroppenstedtia</taxon>
    </lineage>
</organism>
<keyword evidence="3" id="KW-1185">Reference proteome</keyword>
<name>A0ABW4CDE9_9BACL</name>
<keyword evidence="2" id="KW-0067">ATP-binding</keyword>
<dbReference type="GO" id="GO:0005524">
    <property type="term" value="F:ATP binding"/>
    <property type="evidence" value="ECO:0007669"/>
    <property type="project" value="UniProtKB-KW"/>
</dbReference>
<feature type="domain" description="Histidine kinase/HSP90-like ATPase" evidence="1">
    <location>
        <begin position="12"/>
        <end position="128"/>
    </location>
</feature>